<dbReference type="AlphaFoldDB" id="A0A6A4S2E7"/>
<gene>
    <name evidence="1" type="ORF">F2P81_018491</name>
</gene>
<comment type="caution">
    <text evidence="1">The sequence shown here is derived from an EMBL/GenBank/DDBJ whole genome shotgun (WGS) entry which is preliminary data.</text>
</comment>
<proteinExistence type="predicted"/>
<accession>A0A6A4S2E7</accession>
<evidence type="ECO:0000313" key="2">
    <source>
        <dbReference type="Proteomes" id="UP000438429"/>
    </source>
</evidence>
<reference evidence="1 2" key="1">
    <citation type="submission" date="2019-06" db="EMBL/GenBank/DDBJ databases">
        <title>Draft genomes of female and male turbot (Scophthalmus maximus).</title>
        <authorList>
            <person name="Xu H."/>
            <person name="Xu X.-W."/>
            <person name="Shao C."/>
            <person name="Chen S."/>
        </authorList>
    </citation>
    <scope>NUCLEOTIDE SEQUENCE [LARGE SCALE GENOMIC DNA]</scope>
    <source>
        <strain evidence="1">Ysfricsl-2016a</strain>
        <tissue evidence="1">Blood</tissue>
    </source>
</reference>
<organism evidence="1 2">
    <name type="scientific">Scophthalmus maximus</name>
    <name type="common">Turbot</name>
    <name type="synonym">Psetta maxima</name>
    <dbReference type="NCBI Taxonomy" id="52904"/>
    <lineage>
        <taxon>Eukaryota</taxon>
        <taxon>Metazoa</taxon>
        <taxon>Chordata</taxon>
        <taxon>Craniata</taxon>
        <taxon>Vertebrata</taxon>
        <taxon>Euteleostomi</taxon>
        <taxon>Actinopterygii</taxon>
        <taxon>Neopterygii</taxon>
        <taxon>Teleostei</taxon>
        <taxon>Neoteleostei</taxon>
        <taxon>Acanthomorphata</taxon>
        <taxon>Carangaria</taxon>
        <taxon>Pleuronectiformes</taxon>
        <taxon>Pleuronectoidei</taxon>
        <taxon>Scophthalmidae</taxon>
        <taxon>Scophthalmus</taxon>
    </lineage>
</organism>
<dbReference type="Proteomes" id="UP000438429">
    <property type="component" value="Unassembled WGS sequence"/>
</dbReference>
<sequence length="257" mass="28301">MVLCRGPNSVENIDVRSTGPTCKLPLIAKSKRHGLVTVLRQLKEKTHQADELVNKSSKSNDQSSLVLPSITPLKSPYWQVSIICSLAAVLIADHVSITAFLRCPHVNTAQRKSGVAAPSIDKACLGARIALSLTEPWGPDTCTALRCDNEKQEEAKMTVKAKGQTYEDWKTHRITFSSYIIRKVSVYTIHIYSVYVLYVHTSIASNMPMERNANALYGNLPFSAPLRTTSTSLLSSTLGRQVLIDIPLVNTDIGQNH</sequence>
<protein>
    <submittedName>
        <fullName evidence="1">Uncharacterized protein</fullName>
    </submittedName>
</protein>
<evidence type="ECO:0000313" key="1">
    <source>
        <dbReference type="EMBL" id="KAF0029386.1"/>
    </source>
</evidence>
<name>A0A6A4S2E7_SCOMX</name>
<dbReference type="EMBL" id="VEVO01000016">
    <property type="protein sequence ID" value="KAF0029386.1"/>
    <property type="molecule type" value="Genomic_DNA"/>
</dbReference>